<evidence type="ECO:0000256" key="12">
    <source>
        <dbReference type="SAM" id="MobiDB-lite"/>
    </source>
</evidence>
<organism evidence="14 15">
    <name type="scientific">Georgenia subflava</name>
    <dbReference type="NCBI Taxonomy" id="1622177"/>
    <lineage>
        <taxon>Bacteria</taxon>
        <taxon>Bacillati</taxon>
        <taxon>Actinomycetota</taxon>
        <taxon>Actinomycetes</taxon>
        <taxon>Micrococcales</taxon>
        <taxon>Bogoriellaceae</taxon>
        <taxon>Georgenia</taxon>
    </lineage>
</organism>
<keyword evidence="4 11" id="KW-0479">Metal-binding</keyword>
<comment type="PTM">
    <text evidence="11">The Fe-S cluster can be nitrosylated by nitric oxide (NO).</text>
</comment>
<dbReference type="GO" id="GO:0046872">
    <property type="term" value="F:metal ion binding"/>
    <property type="evidence" value="ECO:0007669"/>
    <property type="project" value="UniProtKB-KW"/>
</dbReference>
<feature type="binding site" evidence="11">
    <location>
        <position position="40"/>
    </location>
    <ligand>
        <name>[4Fe-4S] cluster</name>
        <dbReference type="ChEBI" id="CHEBI:49883"/>
    </ligand>
</feature>
<protein>
    <recommendedName>
        <fullName evidence="11">Transcriptional regulator WhiB</fullName>
    </recommendedName>
</protein>
<sequence>MDWRHQAACLHEDPELFYPAGDARTAQAQVKEAKAVCQRCPVIGTCLAWALETGQDTGVWGGRSERERRTLRRRRARTRPVA</sequence>
<feature type="binding site" evidence="11">
    <location>
        <position position="9"/>
    </location>
    <ligand>
        <name>[4Fe-4S] cluster</name>
        <dbReference type="ChEBI" id="CHEBI:49883"/>
    </ligand>
</feature>
<dbReference type="PANTHER" id="PTHR38839:SF6">
    <property type="entry name" value="TRANSCRIPTIONAL REGULATOR WHIB1"/>
    <property type="match status" value="1"/>
</dbReference>
<dbReference type="GO" id="GO:0003677">
    <property type="term" value="F:DNA binding"/>
    <property type="evidence" value="ECO:0007669"/>
    <property type="project" value="UniProtKB-UniRule"/>
</dbReference>
<feature type="binding site" evidence="11">
    <location>
        <position position="46"/>
    </location>
    <ligand>
        <name>[4Fe-4S] cluster</name>
        <dbReference type="ChEBI" id="CHEBI:49883"/>
    </ligand>
</feature>
<feature type="compositionally biased region" description="Basic residues" evidence="12">
    <location>
        <begin position="69"/>
        <end position="82"/>
    </location>
</feature>
<dbReference type="OrthoDB" id="8104048at2"/>
<feature type="binding site" evidence="11">
    <location>
        <position position="37"/>
    </location>
    <ligand>
        <name>[4Fe-4S] cluster</name>
        <dbReference type="ChEBI" id="CHEBI:49883"/>
    </ligand>
</feature>
<dbReference type="Proteomes" id="UP000437709">
    <property type="component" value="Unassembled WGS sequence"/>
</dbReference>
<evidence type="ECO:0000256" key="10">
    <source>
        <dbReference type="ARBA" id="ARBA00023163"/>
    </source>
</evidence>
<dbReference type="InterPro" id="IPR003482">
    <property type="entry name" value="Whib"/>
</dbReference>
<dbReference type="PANTHER" id="PTHR38839">
    <property type="entry name" value="TRANSCRIPTIONAL REGULATOR WHID-RELATED"/>
    <property type="match status" value="1"/>
</dbReference>
<name>A0A6N7EF39_9MICO</name>
<keyword evidence="11" id="KW-0963">Cytoplasm</keyword>
<reference evidence="14 15" key="1">
    <citation type="submission" date="2019-10" db="EMBL/GenBank/DDBJ databases">
        <title>Georgenia wutianyii sp. nov. and Georgenia yuyongxinii sp. nov. isolated from plateau pika (Ochotona curzoniae) in the Qinghai-Tibet plateau of China.</title>
        <authorList>
            <person name="Tian Z."/>
        </authorList>
    </citation>
    <scope>NUCLEOTIDE SEQUENCE [LARGE SCALE GENOMIC DNA]</scope>
    <source>
        <strain evidence="14 15">JCM 19765</strain>
    </source>
</reference>
<comment type="PTM">
    <text evidence="11">Upon Fe-S cluster removal intramolecular disulfide bonds are formed.</text>
</comment>
<keyword evidence="15" id="KW-1185">Reference proteome</keyword>
<dbReference type="GO" id="GO:0045892">
    <property type="term" value="P:negative regulation of DNA-templated transcription"/>
    <property type="evidence" value="ECO:0007669"/>
    <property type="project" value="TreeGrafter"/>
</dbReference>
<evidence type="ECO:0000256" key="6">
    <source>
        <dbReference type="ARBA" id="ARBA00023014"/>
    </source>
</evidence>
<dbReference type="GO" id="GO:0035731">
    <property type="term" value="F:dinitrosyl-iron complex binding"/>
    <property type="evidence" value="ECO:0007669"/>
    <property type="project" value="UniProtKB-UniRule"/>
</dbReference>
<keyword evidence="8 11" id="KW-0238">DNA-binding</keyword>
<comment type="cofactor">
    <cofactor evidence="11">
        <name>[4Fe-4S] cluster</name>
        <dbReference type="ChEBI" id="CHEBI:49883"/>
    </cofactor>
    <text evidence="11">Binds 1 [4Fe-4S] cluster per subunit. Following nitrosylation of the [4Fe-4S] cluster binds 1 [4Fe-8(NO)] cluster per subunit.</text>
</comment>
<evidence type="ECO:0000256" key="2">
    <source>
        <dbReference type="ARBA" id="ARBA00006597"/>
    </source>
</evidence>
<evidence type="ECO:0000256" key="11">
    <source>
        <dbReference type="HAMAP-Rule" id="MF_01479"/>
    </source>
</evidence>
<keyword evidence="9 11" id="KW-1015">Disulfide bond</keyword>
<evidence type="ECO:0000313" key="14">
    <source>
        <dbReference type="EMBL" id="MPV35991.1"/>
    </source>
</evidence>
<dbReference type="RefSeq" id="WP_152193227.1">
    <property type="nucleotide sequence ID" value="NZ_VUKD01000001.1"/>
</dbReference>
<evidence type="ECO:0000256" key="8">
    <source>
        <dbReference type="ARBA" id="ARBA00023125"/>
    </source>
</evidence>
<keyword evidence="6 11" id="KW-0411">Iron-sulfur</keyword>
<comment type="function">
    <text evidence="11">Acts as a transcriptional regulator. Probably redox-responsive. The apo- but not holo-form probably binds DNA.</text>
</comment>
<evidence type="ECO:0000259" key="13">
    <source>
        <dbReference type="PROSITE" id="PS51674"/>
    </source>
</evidence>
<dbReference type="Pfam" id="PF02467">
    <property type="entry name" value="Whib"/>
    <property type="match status" value="1"/>
</dbReference>
<comment type="caution">
    <text evidence="14">The sequence shown here is derived from an EMBL/GenBank/DDBJ whole genome shotgun (WGS) entry which is preliminary data.</text>
</comment>
<keyword evidence="10 11" id="KW-0804">Transcription</keyword>
<dbReference type="GO" id="GO:0047134">
    <property type="term" value="F:protein-disulfide reductase [NAD(P)H] activity"/>
    <property type="evidence" value="ECO:0007669"/>
    <property type="project" value="TreeGrafter"/>
</dbReference>
<evidence type="ECO:0000256" key="9">
    <source>
        <dbReference type="ARBA" id="ARBA00023157"/>
    </source>
</evidence>
<feature type="domain" description="4Fe-4S Wbl-type" evidence="13">
    <location>
        <begin position="8"/>
        <end position="70"/>
    </location>
</feature>
<evidence type="ECO:0000313" key="15">
    <source>
        <dbReference type="Proteomes" id="UP000437709"/>
    </source>
</evidence>
<keyword evidence="7 11" id="KW-0805">Transcription regulation</keyword>
<comment type="subcellular location">
    <subcellularLocation>
        <location evidence="1 11">Cytoplasm</location>
    </subcellularLocation>
</comment>
<dbReference type="InterPro" id="IPR034768">
    <property type="entry name" value="4FE4S_WBL"/>
</dbReference>
<comment type="similarity">
    <text evidence="2 11">Belongs to the WhiB family.</text>
</comment>
<proteinExistence type="inferred from homology"/>
<accession>A0A6N7EF39</accession>
<feature type="region of interest" description="Disordered" evidence="12">
    <location>
        <begin position="59"/>
        <end position="82"/>
    </location>
</feature>
<dbReference type="PROSITE" id="PS51674">
    <property type="entry name" value="4FE4S_WBL"/>
    <property type="match status" value="1"/>
</dbReference>
<keyword evidence="5 11" id="KW-0408">Iron</keyword>
<dbReference type="EMBL" id="WHPC01000005">
    <property type="protein sequence ID" value="MPV35991.1"/>
    <property type="molecule type" value="Genomic_DNA"/>
</dbReference>
<dbReference type="GO" id="GO:0005737">
    <property type="term" value="C:cytoplasm"/>
    <property type="evidence" value="ECO:0007669"/>
    <property type="project" value="UniProtKB-SubCell"/>
</dbReference>
<evidence type="ECO:0000256" key="4">
    <source>
        <dbReference type="ARBA" id="ARBA00022723"/>
    </source>
</evidence>
<evidence type="ECO:0000256" key="3">
    <source>
        <dbReference type="ARBA" id="ARBA00022485"/>
    </source>
</evidence>
<dbReference type="AlphaFoldDB" id="A0A6N7EF39"/>
<dbReference type="GO" id="GO:0051539">
    <property type="term" value="F:4 iron, 4 sulfur cluster binding"/>
    <property type="evidence" value="ECO:0007669"/>
    <property type="project" value="UniProtKB-UniRule"/>
</dbReference>
<evidence type="ECO:0000256" key="7">
    <source>
        <dbReference type="ARBA" id="ARBA00023015"/>
    </source>
</evidence>
<evidence type="ECO:0000256" key="5">
    <source>
        <dbReference type="ARBA" id="ARBA00023004"/>
    </source>
</evidence>
<dbReference type="GO" id="GO:0045454">
    <property type="term" value="P:cell redox homeostasis"/>
    <property type="evidence" value="ECO:0007669"/>
    <property type="project" value="TreeGrafter"/>
</dbReference>
<evidence type="ECO:0000256" key="1">
    <source>
        <dbReference type="ARBA" id="ARBA00004496"/>
    </source>
</evidence>
<keyword evidence="3 11" id="KW-0004">4Fe-4S</keyword>
<gene>
    <name evidence="11" type="primary">whiB</name>
    <name evidence="14" type="ORF">GB881_02825</name>
</gene>
<dbReference type="HAMAP" id="MF_01479">
    <property type="entry name" value="WhiB"/>
    <property type="match status" value="1"/>
</dbReference>